<proteinExistence type="predicted"/>
<name>A0ACA9Y2F3_9ASCO</name>
<organism evidence="1 2">
    <name type="scientific">[Candida] jaroonii</name>
    <dbReference type="NCBI Taxonomy" id="467808"/>
    <lineage>
        <taxon>Eukaryota</taxon>
        <taxon>Fungi</taxon>
        <taxon>Dikarya</taxon>
        <taxon>Ascomycota</taxon>
        <taxon>Saccharomycotina</taxon>
        <taxon>Pichiomycetes</taxon>
        <taxon>Debaryomycetaceae</taxon>
        <taxon>Yamadazyma</taxon>
    </lineage>
</organism>
<sequence length="1278" mass="148138">MFIQTTELSDHSKEKESAHNTIDKKLVTINEESKLDEFNLSLKIHSEDEDSIDNDNVKNIKYLPNKDFQFTNNGSIISSPNSIPNTFKNKSHPNAKTKSELGTSPEVLTQSPQFKPPIIRKISTHNDDIDDLAQHLNDEPIKTSTINKLDNEKFNKTPDWMPSELNEKWIDDFSSSVRITKKSSDLNIPNFNLNSGSNSIIHNSNSIKTPIWKKVKQDYEENQPNLQHFFNNIDKSNSMSSTLSTPYNTNSHLRHPYRNINNNTQQNQDTDNDEKINLTKVQVDELKEILKDKPDDYLIEISNASPLKLFGNNYNTFTKGKLNEIISNLKAPTFNLDLNQALQNSNEPVKEPESEEIEEIEEEVEEVEELVKEEKRSEDEKENAFLSSSIPKLKTNKYDNNDIEEKFRLKANNIFDNIQKRGQFLNQHRSVSSMRSPYSRSASGTIGTNTIIPSNATATSTPKVNKVNTLDELNEYSSFTSGFNQDTTQFQQNTNDYTSFSESIVSSKSASVQSEHNFINNSNVNSMRSHLNDMTNSDVSNSRLDTMSNFSNQSPKLSPNNLKSLQDQLSKKSSYTFDEESINRSTNSHNDELKNKIKELEATVNSFKIYSKNMESLIDENNNLRNELSHQISKNEFPENSLEIDDYDFTNDQSIHDFKLKRISQLKLQAKNNIPHAGNLKPNMNLPNYYDNMVLDEENHRWIMKDTDNFHDTLESIEDLISEQEEEDEQQEEDEDEEEEEEDSIFQDSDPEIDDSIISKNHSKNVSFHLPHSNQVNISPLPQDITRLSQIDELSFSQQQKKLVSIITDALMEINNNKNWNQIEEIDLEDLQLTNIKDLKHFLPNLIRLNLSNNNVKFLKGLPLNLLNLNLNNNDIKNLTSFNDFTNLQNLSLSNNHLVNCNNLQRNIHLIKLNLSNNNLTNIDGLRKLSNLIELDLSSNNLKDDIDFSKFNFENLQILNMAENQIVSVNNLQNLKNLRVLNVNENNLQTLHCKGKHPHLKKLLIKFNKLKSINFSNFPYLRILRIDGNDFQEVRGKLKYIDEISCKSQSDLMLNKLNEFQTLKSLDLSGNLDYFSHMTTTFPNLNKLNLSAINLTNLNINFNEIFPNLIELNLNFNKLNSLEFLKDLKFLKRIYLVSNNLTKIEEIIKNLRNSRLSLKVLDFRLNSLNLEFYPYVFNPQELEINSESMINENFENLIQLETLDDIENFAIHYESLNNNPNDWESRNETFIKNLKHNKYKKRLNYQTLLINYFPNLKKLDGSMIDNDKRMEFEINLKK</sequence>
<evidence type="ECO:0000313" key="1">
    <source>
        <dbReference type="EMBL" id="CAH6719108.1"/>
    </source>
</evidence>
<comment type="caution">
    <text evidence="1">The sequence shown here is derived from an EMBL/GenBank/DDBJ whole genome shotgun (WGS) entry which is preliminary data.</text>
</comment>
<accession>A0ACA9Y2F3</accession>
<evidence type="ECO:0000313" key="2">
    <source>
        <dbReference type="Proteomes" id="UP001152531"/>
    </source>
</evidence>
<dbReference type="Proteomes" id="UP001152531">
    <property type="component" value="Unassembled WGS sequence"/>
</dbReference>
<dbReference type="EMBL" id="CALSDN010000002">
    <property type="protein sequence ID" value="CAH6719108.1"/>
    <property type="molecule type" value="Genomic_DNA"/>
</dbReference>
<keyword evidence="2" id="KW-1185">Reference proteome</keyword>
<gene>
    <name evidence="1" type="ORF">CLIB1444_02S01134</name>
</gene>
<protein>
    <submittedName>
        <fullName evidence="1">Uncharacterized protein</fullName>
    </submittedName>
</protein>
<reference evidence="1" key="1">
    <citation type="submission" date="2022-06" db="EMBL/GenBank/DDBJ databases">
        <authorList>
            <person name="Legras J.-L."/>
            <person name="Devillers H."/>
            <person name="Grondin C."/>
        </authorList>
    </citation>
    <scope>NUCLEOTIDE SEQUENCE</scope>
    <source>
        <strain evidence="1">CLIB 1444</strain>
    </source>
</reference>